<comment type="caution">
    <text evidence="2">The sequence shown here is derived from an EMBL/GenBank/DDBJ whole genome shotgun (WGS) entry which is preliminary data.</text>
</comment>
<dbReference type="AlphaFoldDB" id="A0A2H5QIX4"/>
<feature type="compositionally biased region" description="Basic and acidic residues" evidence="1">
    <location>
        <begin position="242"/>
        <end position="256"/>
    </location>
</feature>
<proteinExistence type="predicted"/>
<feature type="compositionally biased region" description="Acidic residues" evidence="1">
    <location>
        <begin position="232"/>
        <end position="241"/>
    </location>
</feature>
<feature type="region of interest" description="Disordered" evidence="1">
    <location>
        <begin position="225"/>
        <end position="262"/>
    </location>
</feature>
<evidence type="ECO:0000313" key="3">
    <source>
        <dbReference type="Proteomes" id="UP000236630"/>
    </source>
</evidence>
<dbReference type="PANTHER" id="PTHR33914">
    <property type="entry name" value="18S PRE-RIBOSOMAL ASSEMBLY PROTEIN GAR2-LIKE PROTEIN"/>
    <property type="match status" value="1"/>
</dbReference>
<evidence type="ECO:0000256" key="1">
    <source>
        <dbReference type="SAM" id="MobiDB-lite"/>
    </source>
</evidence>
<accession>A0A2H5QIX4</accession>
<sequence>MFYVLLRWVIVSRIPGEQEAIRVGLHFSKFCVLKDITHSNSEQLFPHLTLGHSHKPDSKHSGAISASNSNEGVADRLPHVTNDVDGCTVRKLERSTSLNDLAKDNEKNVQDLESPNSHSCGEMESFREPVFYMDKSVTECELPELIVCYKENTYHVKDICIDEGVHSHDRILFESDVGKSVRSFLPPKEDRNSELLEESKNSVIPIPDVLKSSAENYSDEHIVNRCGSSQESDSDEDIDDICDSKDLRPAGDVKDDATEENTNDVSRKLFLLGDLLSMHNVGTKNSLSKSAIGNEIDAEKESFQGSSAKAALANPEEANGGTAEEILTGADFVSASEESQNGCGEGISGNPTLVSASEKAHDKSEEASLASPDGVSALSESTKISTAEKSSYNSMVETGSITFDFDASAPGASGKEEPLQIGDSQRIETPGMSRLEDAPRQSVSSQFHSGLGESSFSAAGSLPSLISYSGPVAYSGSISLRSDSSTTSTRSFAFPILQTEWDRSPVRMAKADRRHYRKHKWKQGLLCCRF</sequence>
<keyword evidence="3" id="KW-1185">Reference proteome</keyword>
<feature type="region of interest" description="Disordered" evidence="1">
    <location>
        <begin position="337"/>
        <end position="382"/>
    </location>
</feature>
<dbReference type="EMBL" id="BDQV01000415">
    <property type="protein sequence ID" value="GAY64564.1"/>
    <property type="molecule type" value="Genomic_DNA"/>
</dbReference>
<organism evidence="2 3">
    <name type="scientific">Citrus unshiu</name>
    <name type="common">Satsuma mandarin</name>
    <name type="synonym">Citrus nobilis var. unshiu</name>
    <dbReference type="NCBI Taxonomy" id="55188"/>
    <lineage>
        <taxon>Eukaryota</taxon>
        <taxon>Viridiplantae</taxon>
        <taxon>Streptophyta</taxon>
        <taxon>Embryophyta</taxon>
        <taxon>Tracheophyta</taxon>
        <taxon>Spermatophyta</taxon>
        <taxon>Magnoliopsida</taxon>
        <taxon>eudicotyledons</taxon>
        <taxon>Gunneridae</taxon>
        <taxon>Pentapetalae</taxon>
        <taxon>rosids</taxon>
        <taxon>malvids</taxon>
        <taxon>Sapindales</taxon>
        <taxon>Rutaceae</taxon>
        <taxon>Aurantioideae</taxon>
        <taxon>Citrus</taxon>
    </lineage>
</organism>
<dbReference type="GO" id="GO:0009786">
    <property type="term" value="P:regulation of asymmetric cell division"/>
    <property type="evidence" value="ECO:0007669"/>
    <property type="project" value="InterPro"/>
</dbReference>
<dbReference type="Proteomes" id="UP000236630">
    <property type="component" value="Unassembled WGS sequence"/>
</dbReference>
<feature type="region of interest" description="Disordered" evidence="1">
    <location>
        <begin position="99"/>
        <end position="121"/>
    </location>
</feature>
<feature type="compositionally biased region" description="Basic and acidic residues" evidence="1">
    <location>
        <begin position="101"/>
        <end position="110"/>
    </location>
</feature>
<protein>
    <recommendedName>
        <fullName evidence="4">18S pre-ribosomal assembly protein gar2-like protein</fullName>
    </recommendedName>
</protein>
<evidence type="ECO:0000313" key="2">
    <source>
        <dbReference type="EMBL" id="GAY64564.1"/>
    </source>
</evidence>
<name>A0A2H5QIX4_CITUN</name>
<feature type="region of interest" description="Disordered" evidence="1">
    <location>
        <begin position="49"/>
        <end position="79"/>
    </location>
</feature>
<reference evidence="2 3" key="1">
    <citation type="journal article" date="2017" name="Front. Genet.">
        <title>Draft sequencing of the heterozygous diploid genome of Satsuma (Citrus unshiu Marc.) using a hybrid assembly approach.</title>
        <authorList>
            <person name="Shimizu T."/>
            <person name="Tanizawa Y."/>
            <person name="Mochizuki T."/>
            <person name="Nagasaki H."/>
            <person name="Yoshioka T."/>
            <person name="Toyoda A."/>
            <person name="Fujiyama A."/>
            <person name="Kaminuma E."/>
            <person name="Nakamura Y."/>
        </authorList>
    </citation>
    <scope>NUCLEOTIDE SEQUENCE [LARGE SCALE GENOMIC DNA]</scope>
    <source>
        <strain evidence="3">cv. Miyagawa wase</strain>
    </source>
</reference>
<dbReference type="InterPro" id="IPR040378">
    <property type="entry name" value="BASL"/>
</dbReference>
<gene>
    <name evidence="2" type="ORF">CUMW_234510</name>
</gene>
<evidence type="ECO:0008006" key="4">
    <source>
        <dbReference type="Google" id="ProtNLM"/>
    </source>
</evidence>
<dbReference type="PANTHER" id="PTHR33914:SF2">
    <property type="entry name" value="OS02G0582100 PROTEIN"/>
    <property type="match status" value="1"/>
</dbReference>
<dbReference type="STRING" id="55188.A0A2H5QIX4"/>